<dbReference type="GO" id="GO:0003697">
    <property type="term" value="F:single-stranded DNA binding"/>
    <property type="evidence" value="ECO:0007669"/>
    <property type="project" value="TreeGrafter"/>
</dbReference>
<dbReference type="Gramene" id="CDF34084">
    <property type="protein sequence ID" value="CDF34084"/>
    <property type="gene ID" value="CHC_T00002657001"/>
</dbReference>
<dbReference type="GO" id="GO:0003690">
    <property type="term" value="F:double-stranded DNA binding"/>
    <property type="evidence" value="ECO:0007669"/>
    <property type="project" value="TreeGrafter"/>
</dbReference>
<dbReference type="Gene3D" id="3.30.870.10">
    <property type="entry name" value="Endonuclease Chain A"/>
    <property type="match status" value="2"/>
</dbReference>
<evidence type="ECO:0000256" key="10">
    <source>
        <dbReference type="PIRSR" id="PIRSR610347-2"/>
    </source>
</evidence>
<evidence type="ECO:0000256" key="5">
    <source>
        <dbReference type="ARBA" id="ARBA00022801"/>
    </source>
</evidence>
<evidence type="ECO:0000256" key="7">
    <source>
        <dbReference type="ARBA" id="ARBA00023204"/>
    </source>
</evidence>
<feature type="active site" description="Nucleophile" evidence="9">
    <location>
        <position position="260"/>
    </location>
</feature>
<keyword evidence="3" id="KW-0540">Nuclease</keyword>
<dbReference type="PANTHER" id="PTHR12415">
    <property type="entry name" value="TYROSYL-DNA PHOSPHODIESTERASE 1"/>
    <property type="match status" value="1"/>
</dbReference>
<feature type="site" description="Interaction with DNA" evidence="11">
    <location>
        <position position="521"/>
    </location>
</feature>
<evidence type="ECO:0008006" key="15">
    <source>
        <dbReference type="Google" id="ProtNLM"/>
    </source>
</evidence>
<comment type="similarity">
    <text evidence="2">Belongs to the tyrosyl-DNA phosphodiesterase family.</text>
</comment>
<dbReference type="Proteomes" id="UP000012073">
    <property type="component" value="Unassembled WGS sequence"/>
</dbReference>
<keyword evidence="4" id="KW-0227">DNA damage</keyword>
<proteinExistence type="inferred from homology"/>
<evidence type="ECO:0000256" key="9">
    <source>
        <dbReference type="PIRSR" id="PIRSR610347-1"/>
    </source>
</evidence>
<evidence type="ECO:0000256" key="4">
    <source>
        <dbReference type="ARBA" id="ARBA00022763"/>
    </source>
</evidence>
<accession>R7Q7T1</accession>
<reference evidence="14" key="1">
    <citation type="journal article" date="2013" name="Proc. Natl. Acad. Sci. U.S.A.">
        <title>Genome structure and metabolic features in the red seaweed Chondrus crispus shed light on evolution of the Archaeplastida.</title>
        <authorList>
            <person name="Collen J."/>
            <person name="Porcel B."/>
            <person name="Carre W."/>
            <person name="Ball S.G."/>
            <person name="Chaparro C."/>
            <person name="Tonon T."/>
            <person name="Barbeyron T."/>
            <person name="Michel G."/>
            <person name="Noel B."/>
            <person name="Valentin K."/>
            <person name="Elias M."/>
            <person name="Artiguenave F."/>
            <person name="Arun A."/>
            <person name="Aury J.M."/>
            <person name="Barbosa-Neto J.F."/>
            <person name="Bothwell J.H."/>
            <person name="Bouget F.Y."/>
            <person name="Brillet L."/>
            <person name="Cabello-Hurtado F."/>
            <person name="Capella-Gutierrez S."/>
            <person name="Charrier B."/>
            <person name="Cladiere L."/>
            <person name="Cock J.M."/>
            <person name="Coelho S.M."/>
            <person name="Colleoni C."/>
            <person name="Czjzek M."/>
            <person name="Da Silva C."/>
            <person name="Delage L."/>
            <person name="Denoeud F."/>
            <person name="Deschamps P."/>
            <person name="Dittami S.M."/>
            <person name="Gabaldon T."/>
            <person name="Gachon C.M."/>
            <person name="Groisillier A."/>
            <person name="Herve C."/>
            <person name="Jabbari K."/>
            <person name="Katinka M."/>
            <person name="Kloareg B."/>
            <person name="Kowalczyk N."/>
            <person name="Labadie K."/>
            <person name="Leblanc C."/>
            <person name="Lopez P.J."/>
            <person name="McLachlan D.H."/>
            <person name="Meslet-Cladiere L."/>
            <person name="Moustafa A."/>
            <person name="Nehr Z."/>
            <person name="Nyvall Collen P."/>
            <person name="Panaud O."/>
            <person name="Partensky F."/>
            <person name="Poulain J."/>
            <person name="Rensing S.A."/>
            <person name="Rousvoal S."/>
            <person name="Samson G."/>
            <person name="Symeonidi A."/>
            <person name="Weissenbach J."/>
            <person name="Zambounis A."/>
            <person name="Wincker P."/>
            <person name="Boyen C."/>
        </authorList>
    </citation>
    <scope>NUCLEOTIDE SEQUENCE [LARGE SCALE GENOMIC DNA]</scope>
    <source>
        <strain evidence="14">cv. Stackhouse</strain>
    </source>
</reference>
<dbReference type="SUPFAM" id="SSF56024">
    <property type="entry name" value="Phospholipase D/nuclease"/>
    <property type="match status" value="2"/>
</dbReference>
<feature type="binding site" evidence="10">
    <location>
        <position position="497"/>
    </location>
    <ligand>
        <name>substrate</name>
    </ligand>
</feature>
<gene>
    <name evidence="13" type="ORF">CHC_T00002657001</name>
</gene>
<dbReference type="GO" id="GO:0017005">
    <property type="term" value="F:3'-tyrosyl-DNA phosphodiesterase activity"/>
    <property type="evidence" value="ECO:0007669"/>
    <property type="project" value="TreeGrafter"/>
</dbReference>
<evidence type="ECO:0000256" key="6">
    <source>
        <dbReference type="ARBA" id="ARBA00022839"/>
    </source>
</evidence>
<dbReference type="GeneID" id="17321611"/>
<dbReference type="EMBL" id="HG001672">
    <property type="protein sequence ID" value="CDF34084.1"/>
    <property type="molecule type" value="Genomic_DNA"/>
</dbReference>
<dbReference type="PANTHER" id="PTHR12415:SF0">
    <property type="entry name" value="TYROSYL-DNA PHOSPHODIESTERASE 1"/>
    <property type="match status" value="1"/>
</dbReference>
<evidence type="ECO:0000256" key="1">
    <source>
        <dbReference type="ARBA" id="ARBA00004123"/>
    </source>
</evidence>
<dbReference type="KEGG" id="ccp:CHC_T00002657001"/>
<keyword evidence="5" id="KW-0378">Hydrolase</keyword>
<feature type="region of interest" description="Disordered" evidence="12">
    <location>
        <begin position="98"/>
        <end position="138"/>
    </location>
</feature>
<dbReference type="GO" id="GO:0004527">
    <property type="term" value="F:exonuclease activity"/>
    <property type="evidence" value="ECO:0007669"/>
    <property type="project" value="UniProtKB-KW"/>
</dbReference>
<keyword evidence="6" id="KW-0269">Exonuclease</keyword>
<dbReference type="InterPro" id="IPR010347">
    <property type="entry name" value="Tdp1"/>
</dbReference>
<dbReference type="GO" id="GO:0006281">
    <property type="term" value="P:DNA repair"/>
    <property type="evidence" value="ECO:0007669"/>
    <property type="project" value="UniProtKB-KW"/>
</dbReference>
<protein>
    <recommendedName>
        <fullName evidence="15">Tyrosyl-DNA phosphodiesterase</fullName>
    </recommendedName>
</protein>
<evidence type="ECO:0000256" key="8">
    <source>
        <dbReference type="ARBA" id="ARBA00023242"/>
    </source>
</evidence>
<feature type="binding site" evidence="10">
    <location>
        <position position="262"/>
    </location>
    <ligand>
        <name>substrate</name>
    </ligand>
</feature>
<dbReference type="CDD" id="cd09122">
    <property type="entry name" value="PLDc_Tdp1_1"/>
    <property type="match status" value="1"/>
</dbReference>
<dbReference type="Pfam" id="PF06087">
    <property type="entry name" value="Tyr-DNA_phospho"/>
    <property type="match status" value="1"/>
</dbReference>
<dbReference type="OMA" id="CISSECT"/>
<sequence length="644" mass="71924">MSANGNIEHLHGDLSRFLRAFLAQARFGTVTSTLWNELQRKLVSALPSESAQTITSALHALHKERGCTSCAEWSALKHTVNDTLQHCERSQLVHSLQEKGLSNNGEDSSKLTPKKRAAPGDDSFSLQPRKRKPDNSNKSILRDDVVIVSDDDETVAPRKLYGETFCILRSEANIHNKKHTVALDEIVTAGADFTVVCNYNFDVSWMWEAAPALQTSRKVLIVHGETPEEERDWKSFINGVGASERVRFVRPRTPPYGTVHSKMFLQFFPNGCRICIHTANMVPRDWYYKVQGAYVRDFPLINQGTDLSDSHVNMQSPTDEDDFKTQLDRYFRHALVGDAKEEVTRSIAKYDFSSAGVALIASVPGVHKGPAKMHFGHARLRELLKSEAFTPEDSGSVAVCQFSSLGSIQQKWLEEEFKETLFSEAAGPSSQPANAHSTEIKLVYPTAKQVQESIEGKVAGASIPVRGKNLHRGHIVNKLHRWQGKHSGYERAMPHIKTVLRYPVSRPQSPFWVFLGSFNLSVAAWGRMQGGKKGKKVWDRLNLLAYEVGVLFTAGLACPPNHSVDASIKYARLTASEVAFWRQAKRDRRLNLRASTFGESAGQNDNMPSNDGAKVVLNLPIPYQLPPAPYSDADTPWIVDYLMM</sequence>
<evidence type="ECO:0000256" key="11">
    <source>
        <dbReference type="PIRSR" id="PIRSR610347-3"/>
    </source>
</evidence>
<keyword evidence="8" id="KW-0539">Nucleus</keyword>
<organism evidence="13 14">
    <name type="scientific">Chondrus crispus</name>
    <name type="common">Carrageen Irish moss</name>
    <name type="synonym">Polymorpha crispa</name>
    <dbReference type="NCBI Taxonomy" id="2769"/>
    <lineage>
        <taxon>Eukaryota</taxon>
        <taxon>Rhodophyta</taxon>
        <taxon>Florideophyceae</taxon>
        <taxon>Rhodymeniophycidae</taxon>
        <taxon>Gigartinales</taxon>
        <taxon>Gigartinaceae</taxon>
        <taxon>Chondrus</taxon>
    </lineage>
</organism>
<feature type="active site" description="Proton donor/acceptor" evidence="9">
    <location>
        <position position="495"/>
    </location>
</feature>
<evidence type="ECO:0000256" key="2">
    <source>
        <dbReference type="ARBA" id="ARBA00010205"/>
    </source>
</evidence>
<dbReference type="AlphaFoldDB" id="R7Q7T1"/>
<keyword evidence="14" id="KW-1185">Reference proteome</keyword>
<comment type="subcellular location">
    <subcellularLocation>
        <location evidence="1">Nucleus</location>
    </subcellularLocation>
</comment>
<keyword evidence="7" id="KW-0234">DNA repair</keyword>
<dbReference type="OrthoDB" id="47785at2759"/>
<evidence type="ECO:0000256" key="3">
    <source>
        <dbReference type="ARBA" id="ARBA00022722"/>
    </source>
</evidence>
<dbReference type="GO" id="GO:0005634">
    <property type="term" value="C:nucleus"/>
    <property type="evidence" value="ECO:0007669"/>
    <property type="project" value="UniProtKB-SubCell"/>
</dbReference>
<evidence type="ECO:0000313" key="13">
    <source>
        <dbReference type="EMBL" id="CDF34084.1"/>
    </source>
</evidence>
<name>R7Q7T1_CHOCR</name>
<dbReference type="STRING" id="2769.R7Q7T1"/>
<evidence type="ECO:0000256" key="12">
    <source>
        <dbReference type="SAM" id="MobiDB-lite"/>
    </source>
</evidence>
<dbReference type="PhylomeDB" id="R7Q7T1"/>
<evidence type="ECO:0000313" key="14">
    <source>
        <dbReference type="Proteomes" id="UP000012073"/>
    </source>
</evidence>
<dbReference type="RefSeq" id="XP_005713903.1">
    <property type="nucleotide sequence ID" value="XM_005713846.1"/>
</dbReference>